<evidence type="ECO:0000313" key="3">
    <source>
        <dbReference type="Proteomes" id="UP001164794"/>
    </source>
</evidence>
<evidence type="ECO:0000259" key="1">
    <source>
        <dbReference type="Pfam" id="PF23343"/>
    </source>
</evidence>
<feature type="domain" description="Replication-associated protein ORF2/G2P" evidence="1">
    <location>
        <begin position="41"/>
        <end position="124"/>
    </location>
</feature>
<dbReference type="RefSeq" id="WP_269264060.1">
    <property type="nucleotide sequence ID" value="NZ_CP098248.1"/>
</dbReference>
<proteinExistence type="predicted"/>
<protein>
    <recommendedName>
        <fullName evidence="1">Replication-associated protein ORF2/G2P domain-containing protein</fullName>
    </recommendedName>
</protein>
<name>A0ABY7JIG7_9BURK</name>
<sequence length="171" mass="19997">MRKDSQLKSAWQQFLSSEIDNYPQRNWCDVTLSLKQSLVSTCGEKQKLNRNEVSKFVRELLKHLNKAFYKHAYQRYHKKLACVPVIEQQVSGRLHVHMLLEIPDYLSTNPHKNAFCRSVETTAKQLVWCEKGNNAQHLVRVIPDNTHAKNWLDYILKDIGKDADIVEIIHT</sequence>
<dbReference type="InterPro" id="IPR056906">
    <property type="entry name" value="ORF2/G2P_dom"/>
</dbReference>
<evidence type="ECO:0000313" key="2">
    <source>
        <dbReference type="EMBL" id="WAV96583.1"/>
    </source>
</evidence>
<accession>A0ABY7JIG7</accession>
<reference evidence="2" key="1">
    <citation type="journal article" date="2022" name="Front. Microbiol.">
        <title>New perspectives on an old grouping: The genomic and phenotypic variability of Oxalobacter formigenes and the implications for calcium oxalate stone prevention.</title>
        <authorList>
            <person name="Chmiel J.A."/>
            <person name="Carr C."/>
            <person name="Stuivenberg G.A."/>
            <person name="Venema R."/>
            <person name="Chanyi R.M."/>
            <person name="Al K.F."/>
            <person name="Giguere D."/>
            <person name="Say H."/>
            <person name="Akouris P.P."/>
            <person name="Dominguez Romero S.A."/>
            <person name="Kwong A."/>
            <person name="Tai V."/>
            <person name="Koval S.F."/>
            <person name="Razvi H."/>
            <person name="Bjazevic J."/>
            <person name="Burton J.P."/>
        </authorList>
    </citation>
    <scope>NUCLEOTIDE SEQUENCE</scope>
    <source>
        <strain evidence="2">HOxNP-1</strain>
    </source>
</reference>
<keyword evidence="3" id="KW-1185">Reference proteome</keyword>
<gene>
    <name evidence="2" type="ORF">NB645_07055</name>
</gene>
<dbReference type="EMBL" id="CP098248">
    <property type="protein sequence ID" value="WAV96583.1"/>
    <property type="molecule type" value="Genomic_DNA"/>
</dbReference>
<dbReference type="Pfam" id="PF23343">
    <property type="entry name" value="REP_ORF2-G2P"/>
    <property type="match status" value="1"/>
</dbReference>
<organism evidence="2 3">
    <name type="scientific">Oxalobacter aliiformigenes</name>
    <dbReference type="NCBI Taxonomy" id="2946593"/>
    <lineage>
        <taxon>Bacteria</taxon>
        <taxon>Pseudomonadati</taxon>
        <taxon>Pseudomonadota</taxon>
        <taxon>Betaproteobacteria</taxon>
        <taxon>Burkholderiales</taxon>
        <taxon>Oxalobacteraceae</taxon>
        <taxon>Oxalobacter</taxon>
    </lineage>
</organism>
<dbReference type="Proteomes" id="UP001164794">
    <property type="component" value="Chromosome"/>
</dbReference>